<evidence type="ECO:0000313" key="6">
    <source>
        <dbReference type="Proteomes" id="UP000076577"/>
    </source>
</evidence>
<keyword evidence="3 5" id="KW-0326">Glycosidase</keyword>
<sequence>MNLSTPINKNTSHQVLANDQDWWRGAVIYQIYPRSFADSNGDGIGDLPGITGRLEYISQLGADAIWISPFMKSPMADFGYDVSDYEAVDPMFGTLDDFKALVSKAHEMGLRVLIDLVISHTSEEHEWFKESRRNKTNSKSDWYVWADPKADGSAPNNWLSLFGGSAWQWDSRRCQYYLHNFLRSQPDLNFHCEEVQQAVLDAGRFWLELGVDGFRLDTVNFYVHDKQLRDNPPYGDPDSLADVMGVNPYAFQDHKFDKTQPENLTFLERLRGVMDEFPNTTTVGEIGAGHEASQVMAQYTSGNNRLHMAYSFDLLSGTPTAQYVRERVAKLQEVVTDGWPSWAMSNHDVKRMGSRLPEGVDPQVATPVLMALSASLRGSPCIYQGEELGFKEADVAFEELQDPYGIEFWPEFKGRDGCRTPIAWTKDGGFTSGKPWLPMAGEHLEHCAEVQAGDETSAMRRTAKYLHWRKGRKVLQKGSLEFVDLGEDVLAFVREYEGEKMLCVFNLTNEPMSVALGAYSSSTLLDGHGFSAGMDGEALTLPAWQVAYLQISKN</sequence>
<dbReference type="SUPFAM" id="SSF51011">
    <property type="entry name" value="Glycosyl hydrolase domain"/>
    <property type="match status" value="1"/>
</dbReference>
<dbReference type="OrthoDB" id="9805159at2"/>
<feature type="domain" description="Glycosyl hydrolase family 13 catalytic" evidence="4">
    <location>
        <begin position="30"/>
        <end position="419"/>
    </location>
</feature>
<dbReference type="InterPro" id="IPR013780">
    <property type="entry name" value="Glyco_hydro_b"/>
</dbReference>
<evidence type="ECO:0000256" key="1">
    <source>
        <dbReference type="ARBA" id="ARBA00008061"/>
    </source>
</evidence>
<dbReference type="AlphaFoldDB" id="A0A165XRV3"/>
<keyword evidence="6" id="KW-1185">Reference proteome</keyword>
<dbReference type="Pfam" id="PF16657">
    <property type="entry name" value="Malt_amylase_C"/>
    <property type="match status" value="1"/>
</dbReference>
<dbReference type="Pfam" id="PF00128">
    <property type="entry name" value="Alpha-amylase"/>
    <property type="match status" value="1"/>
</dbReference>
<dbReference type="CDD" id="cd11330">
    <property type="entry name" value="AmyAc_OligoGlu"/>
    <property type="match status" value="1"/>
</dbReference>
<dbReference type="SUPFAM" id="SSF51445">
    <property type="entry name" value="(Trans)glycosidases"/>
    <property type="match status" value="1"/>
</dbReference>
<protein>
    <submittedName>
        <fullName evidence="5">Oligo-1,6-glucosidase 1</fullName>
        <ecNumber evidence="5">3.2.1.10</ecNumber>
    </submittedName>
</protein>
<reference evidence="5 6" key="1">
    <citation type="journal article" date="2016" name="Front. Microbiol.">
        <title>Comparative Genomic Analysis Reveals a Diverse Repertoire of Genes Involved in Prokaryote-Eukaryote Interactions within the Pseudovibrio Genus.</title>
        <authorList>
            <person name="Romano S."/>
            <person name="Fernandez-Guerra A."/>
            <person name="Reen F.J."/>
            <person name="Glockner F.O."/>
            <person name="Crowley S.P."/>
            <person name="O'Sullivan O."/>
            <person name="Cotter P.D."/>
            <person name="Adams C."/>
            <person name="Dobson A.D."/>
            <person name="O'Gara F."/>
        </authorList>
    </citation>
    <scope>NUCLEOTIDE SEQUENCE [LARGE SCALE GENOMIC DNA]</scope>
    <source>
        <strain evidence="5 6">Ad2</strain>
    </source>
</reference>
<dbReference type="RefSeq" id="WP_068006707.1">
    <property type="nucleotide sequence ID" value="NZ_FOFM01000006.1"/>
</dbReference>
<dbReference type="EMBL" id="LMCB01000024">
    <property type="protein sequence ID" value="KZL17979.1"/>
    <property type="molecule type" value="Genomic_DNA"/>
</dbReference>
<dbReference type="Gene3D" id="3.20.20.80">
    <property type="entry name" value="Glycosidases"/>
    <property type="match status" value="2"/>
</dbReference>
<organism evidence="5 6">
    <name type="scientific">Pseudovibrio axinellae</name>
    <dbReference type="NCBI Taxonomy" id="989403"/>
    <lineage>
        <taxon>Bacteria</taxon>
        <taxon>Pseudomonadati</taxon>
        <taxon>Pseudomonadota</taxon>
        <taxon>Alphaproteobacteria</taxon>
        <taxon>Hyphomicrobiales</taxon>
        <taxon>Stappiaceae</taxon>
        <taxon>Pseudovibrio</taxon>
    </lineage>
</organism>
<dbReference type="EC" id="3.2.1.10" evidence="5"/>
<dbReference type="STRING" id="989403.SAMN05421798_106268"/>
<comment type="similarity">
    <text evidence="1">Belongs to the glycosyl hydrolase 13 family.</text>
</comment>
<evidence type="ECO:0000256" key="2">
    <source>
        <dbReference type="ARBA" id="ARBA00022801"/>
    </source>
</evidence>
<keyword evidence="2 5" id="KW-0378">Hydrolase</keyword>
<dbReference type="Proteomes" id="UP000076577">
    <property type="component" value="Unassembled WGS sequence"/>
</dbReference>
<dbReference type="InterPro" id="IPR032091">
    <property type="entry name" value="Malt_amylase-like_C"/>
</dbReference>
<evidence type="ECO:0000313" key="5">
    <source>
        <dbReference type="EMBL" id="KZL17979.1"/>
    </source>
</evidence>
<dbReference type="GO" id="GO:0009313">
    <property type="term" value="P:oligosaccharide catabolic process"/>
    <property type="evidence" value="ECO:0007669"/>
    <property type="project" value="TreeGrafter"/>
</dbReference>
<dbReference type="GO" id="GO:0004574">
    <property type="term" value="F:oligo-1,6-glucosidase activity"/>
    <property type="evidence" value="ECO:0007669"/>
    <property type="project" value="UniProtKB-EC"/>
</dbReference>
<dbReference type="InterPro" id="IPR006047">
    <property type="entry name" value="GH13_cat_dom"/>
</dbReference>
<dbReference type="InterPro" id="IPR045857">
    <property type="entry name" value="O16G_dom_2"/>
</dbReference>
<proteinExistence type="inferred from homology"/>
<dbReference type="GO" id="GO:0004556">
    <property type="term" value="F:alpha-amylase activity"/>
    <property type="evidence" value="ECO:0007669"/>
    <property type="project" value="TreeGrafter"/>
</dbReference>
<gene>
    <name evidence="5" type="primary">malL</name>
    <name evidence="5" type="ORF">PsAD2_02712</name>
</gene>
<dbReference type="FunFam" id="3.90.400.10:FF:000002">
    <property type="entry name" value="Sucrose isomerase"/>
    <property type="match status" value="1"/>
</dbReference>
<name>A0A165XRV3_9HYPH</name>
<evidence type="ECO:0000259" key="4">
    <source>
        <dbReference type="SMART" id="SM00642"/>
    </source>
</evidence>
<dbReference type="PANTHER" id="PTHR10357:SF179">
    <property type="entry name" value="NEUTRAL AND BASIC AMINO ACID TRANSPORT PROTEIN RBAT"/>
    <property type="match status" value="1"/>
</dbReference>
<dbReference type="PANTHER" id="PTHR10357">
    <property type="entry name" value="ALPHA-AMYLASE FAMILY MEMBER"/>
    <property type="match status" value="1"/>
</dbReference>
<dbReference type="PATRIC" id="fig|989403.3.peg.2908"/>
<dbReference type="InterPro" id="IPR017853">
    <property type="entry name" value="GH"/>
</dbReference>
<dbReference type="Gene3D" id="2.60.40.1180">
    <property type="entry name" value="Golgi alpha-mannosidase II"/>
    <property type="match status" value="1"/>
</dbReference>
<evidence type="ECO:0000256" key="3">
    <source>
        <dbReference type="ARBA" id="ARBA00023295"/>
    </source>
</evidence>
<accession>A0A165XRV3</accession>
<dbReference type="Gene3D" id="3.90.400.10">
    <property type="entry name" value="Oligo-1,6-glucosidase, Domain 2"/>
    <property type="match status" value="1"/>
</dbReference>
<dbReference type="SMART" id="SM00642">
    <property type="entry name" value="Aamy"/>
    <property type="match status" value="1"/>
</dbReference>
<comment type="caution">
    <text evidence="5">The sequence shown here is derived from an EMBL/GenBank/DDBJ whole genome shotgun (WGS) entry which is preliminary data.</text>
</comment>